<feature type="compositionally biased region" description="Gly residues" evidence="1">
    <location>
        <begin position="13"/>
        <end position="30"/>
    </location>
</feature>
<evidence type="ECO:0000313" key="2">
    <source>
        <dbReference type="EMBL" id="KAJ5477372.1"/>
    </source>
</evidence>
<gene>
    <name evidence="2" type="ORF">N7539_007516</name>
</gene>
<accession>A0A9W9WVE7</accession>
<evidence type="ECO:0000313" key="3">
    <source>
        <dbReference type="Proteomes" id="UP001148312"/>
    </source>
</evidence>
<reference evidence="2" key="2">
    <citation type="journal article" date="2023" name="IMA Fungus">
        <title>Comparative genomic study of the Penicillium genus elucidates a diverse pangenome and 15 lateral gene transfer events.</title>
        <authorList>
            <person name="Petersen C."/>
            <person name="Sorensen T."/>
            <person name="Nielsen M.R."/>
            <person name="Sondergaard T.E."/>
            <person name="Sorensen J.L."/>
            <person name="Fitzpatrick D.A."/>
            <person name="Frisvad J.C."/>
            <person name="Nielsen K.L."/>
        </authorList>
    </citation>
    <scope>NUCLEOTIDE SEQUENCE</scope>
    <source>
        <strain evidence="2">IBT 30728</strain>
    </source>
</reference>
<dbReference type="Proteomes" id="UP001148312">
    <property type="component" value="Unassembled WGS sequence"/>
</dbReference>
<reference evidence="2" key="1">
    <citation type="submission" date="2022-12" db="EMBL/GenBank/DDBJ databases">
        <authorList>
            <person name="Petersen C."/>
        </authorList>
    </citation>
    <scope>NUCLEOTIDE SEQUENCE</scope>
    <source>
        <strain evidence="2">IBT 30728</strain>
    </source>
</reference>
<dbReference type="AlphaFoldDB" id="A0A9W9WVE7"/>
<keyword evidence="3" id="KW-1185">Reference proteome</keyword>
<dbReference type="RefSeq" id="XP_056787916.1">
    <property type="nucleotide sequence ID" value="XM_056937117.1"/>
</dbReference>
<evidence type="ECO:0000256" key="1">
    <source>
        <dbReference type="SAM" id="MobiDB-lite"/>
    </source>
</evidence>
<name>A0A9W9WVE7_9EURO</name>
<sequence>MLSPGARIIQDTGDGGARGQVQHEGGGGFRRGYKFGSRRRVYGCTVLSVHYTVHNYTLQLHTTTTHYNYTLHTTTTHYNYILHKYTLHNYAHATSQVRQDSAIVVDVDGPNDAFDNTHAPFPQIPSPVERSRHADASAGTLIREAQRTDQSEDATLWTAYLQRRIDEGNVCMPIIAPKCFEKARLGKPANFNLV</sequence>
<organism evidence="2 3">
    <name type="scientific">Penicillium diatomitis</name>
    <dbReference type="NCBI Taxonomy" id="2819901"/>
    <lineage>
        <taxon>Eukaryota</taxon>
        <taxon>Fungi</taxon>
        <taxon>Dikarya</taxon>
        <taxon>Ascomycota</taxon>
        <taxon>Pezizomycotina</taxon>
        <taxon>Eurotiomycetes</taxon>
        <taxon>Eurotiomycetidae</taxon>
        <taxon>Eurotiales</taxon>
        <taxon>Aspergillaceae</taxon>
        <taxon>Penicillium</taxon>
    </lineage>
</organism>
<dbReference type="GeneID" id="81627366"/>
<dbReference type="EMBL" id="JAPWDQ010000010">
    <property type="protein sequence ID" value="KAJ5477372.1"/>
    <property type="molecule type" value="Genomic_DNA"/>
</dbReference>
<proteinExistence type="predicted"/>
<feature type="region of interest" description="Disordered" evidence="1">
    <location>
        <begin position="11"/>
        <end position="30"/>
    </location>
</feature>
<protein>
    <submittedName>
        <fullName evidence="2">Uncharacterized protein</fullName>
    </submittedName>
</protein>
<comment type="caution">
    <text evidence="2">The sequence shown here is derived from an EMBL/GenBank/DDBJ whole genome shotgun (WGS) entry which is preliminary data.</text>
</comment>